<dbReference type="EMBL" id="CADCSY010000120">
    <property type="protein sequence ID" value="CAA9257967.1"/>
    <property type="molecule type" value="Genomic_DNA"/>
</dbReference>
<dbReference type="Pfam" id="PF06293">
    <property type="entry name" value="Kdo"/>
    <property type="match status" value="1"/>
</dbReference>
<reference evidence="2" key="1">
    <citation type="submission" date="2020-02" db="EMBL/GenBank/DDBJ databases">
        <authorList>
            <person name="Meier V. D."/>
        </authorList>
    </citation>
    <scope>NUCLEOTIDE SEQUENCE</scope>
    <source>
        <strain evidence="2">AVDCRST_MAG20</strain>
    </source>
</reference>
<proteinExistence type="predicted"/>
<organism evidence="2">
    <name type="scientific">uncultured Acidimicrobiales bacterium</name>
    <dbReference type="NCBI Taxonomy" id="310071"/>
    <lineage>
        <taxon>Bacteria</taxon>
        <taxon>Bacillati</taxon>
        <taxon>Actinomycetota</taxon>
        <taxon>Acidimicrobiia</taxon>
        <taxon>Acidimicrobiales</taxon>
        <taxon>environmental samples</taxon>
    </lineage>
</organism>
<dbReference type="InterPro" id="IPR011009">
    <property type="entry name" value="Kinase-like_dom_sf"/>
</dbReference>
<feature type="domain" description="DUF4032" evidence="1">
    <location>
        <begin position="230"/>
        <end position="394"/>
    </location>
</feature>
<evidence type="ECO:0000259" key="1">
    <source>
        <dbReference type="Pfam" id="PF13224"/>
    </source>
</evidence>
<dbReference type="InterPro" id="IPR025111">
    <property type="entry name" value="DUF4032"/>
</dbReference>
<dbReference type="Pfam" id="PF13224">
    <property type="entry name" value="DUF4032"/>
    <property type="match status" value="1"/>
</dbReference>
<protein>
    <submittedName>
        <fullName evidence="2">Chromosome segregation ATPases</fullName>
    </submittedName>
</protein>
<gene>
    <name evidence="2" type="ORF">AVDCRST_MAG20-2773</name>
</gene>
<accession>A0A6J4IP25</accession>
<dbReference type="SUPFAM" id="SSF56112">
    <property type="entry name" value="Protein kinase-like (PK-like)"/>
    <property type="match status" value="1"/>
</dbReference>
<dbReference type="AlphaFoldDB" id="A0A6J4IP25"/>
<evidence type="ECO:0000313" key="2">
    <source>
        <dbReference type="EMBL" id="CAA9257967.1"/>
    </source>
</evidence>
<name>A0A6J4IP25_9ACTN</name>
<sequence>MATFQLVSRTGHPDFLDLPWDEPLAAWGSDRMVDVARGISRHVVRFVTYDGAVYAVKEIGHALAGHEYRLLRSLAEAGLPVVEAVGVVDGRRAADGSPLDAALITRHLAFSLPYRYLFGGRGVADLRSRLLDALAVLLVRLHLEGFWWGDCSLSNTLFRRDAGALSAYLVDAETGELRADLSQGQRLHDLAIATENVAGEIMDLAAASRLPSDVDAAEAVAELERRYLGLWDEVTREEEFGAGERYRVDRRLERLNDMGFDVEELELVSSAGGDRLRLQPRVVELGHHRRRLRQLTGLDVQENQARRLLNDILGYRAHLERAEGVTLPEAVAAYRWLSEVYEPITAAIPGDQRSKLELAETFHEVLEHRWFLSEAAGADIGNAAALRSYLDSVLPFVPEEASVLPAAPDEEEGAGGAAG</sequence>